<feature type="domain" description="EamA" evidence="7">
    <location>
        <begin position="196"/>
        <end position="266"/>
    </location>
</feature>
<feature type="transmembrane region" description="Helical" evidence="6">
    <location>
        <begin position="92"/>
        <end position="113"/>
    </location>
</feature>
<feature type="transmembrane region" description="Helical" evidence="6">
    <location>
        <begin position="179"/>
        <end position="199"/>
    </location>
</feature>
<evidence type="ECO:0000256" key="3">
    <source>
        <dbReference type="ARBA" id="ARBA00022692"/>
    </source>
</evidence>
<sequence>MVFVMLAYGGYHVLTKSVLNVGMNQVVFCVYRDLLTFAVLAPVAFLRERRVRPSVTPQLLASFALLGFTGLYGNPLLFLVGLRYTNASYAAAFQPSIPVLTFLLAAIVGVEAINIFTRDGILKVIGTVVCVSGAILMALYRGPSLIGLVRSMPNAWTTTPYPDPNWFTSAVLEYGIETWHLGVLCLLGNCLLVAVYLVIQGIVASCLSYSIMTWANKILGPSLVALYNPLQPAFSTALSTIFLGDPIYIGSIIGGISIIVGLYLVIWARYNEEQRAPMDGYLDPLIVDNPRIPKTQENSFI</sequence>
<dbReference type="InterPro" id="IPR037185">
    <property type="entry name" value="EmrE-like"/>
</dbReference>
<feature type="transmembrane region" description="Helical" evidence="6">
    <location>
        <begin position="120"/>
        <end position="140"/>
    </location>
</feature>
<evidence type="ECO:0000256" key="5">
    <source>
        <dbReference type="ARBA" id="ARBA00023136"/>
    </source>
</evidence>
<dbReference type="GO" id="GO:0022857">
    <property type="term" value="F:transmembrane transporter activity"/>
    <property type="evidence" value="ECO:0007669"/>
    <property type="project" value="InterPro"/>
</dbReference>
<accession>A0A811MFC2</accession>
<feature type="domain" description="EamA" evidence="7">
    <location>
        <begin position="2"/>
        <end position="137"/>
    </location>
</feature>
<feature type="transmembrane region" description="Helical" evidence="6">
    <location>
        <begin position="206"/>
        <end position="227"/>
    </location>
</feature>
<evidence type="ECO:0000256" key="1">
    <source>
        <dbReference type="ARBA" id="ARBA00004141"/>
    </source>
</evidence>
<evidence type="ECO:0000256" key="6">
    <source>
        <dbReference type="RuleBase" id="RU363077"/>
    </source>
</evidence>
<dbReference type="PANTHER" id="PTHR31218">
    <property type="entry name" value="WAT1-RELATED PROTEIN"/>
    <property type="match status" value="1"/>
</dbReference>
<name>A0A811MFC2_9POAL</name>
<evidence type="ECO:0000256" key="2">
    <source>
        <dbReference type="ARBA" id="ARBA00007635"/>
    </source>
</evidence>
<evidence type="ECO:0000256" key="4">
    <source>
        <dbReference type="ARBA" id="ARBA00022989"/>
    </source>
</evidence>
<dbReference type="OrthoDB" id="1728340at2759"/>
<organism evidence="8 9">
    <name type="scientific">Miscanthus lutarioriparius</name>
    <dbReference type="NCBI Taxonomy" id="422564"/>
    <lineage>
        <taxon>Eukaryota</taxon>
        <taxon>Viridiplantae</taxon>
        <taxon>Streptophyta</taxon>
        <taxon>Embryophyta</taxon>
        <taxon>Tracheophyta</taxon>
        <taxon>Spermatophyta</taxon>
        <taxon>Magnoliopsida</taxon>
        <taxon>Liliopsida</taxon>
        <taxon>Poales</taxon>
        <taxon>Poaceae</taxon>
        <taxon>PACMAD clade</taxon>
        <taxon>Panicoideae</taxon>
        <taxon>Andropogonodae</taxon>
        <taxon>Andropogoneae</taxon>
        <taxon>Saccharinae</taxon>
        <taxon>Miscanthus</taxon>
    </lineage>
</organism>
<keyword evidence="3 6" id="KW-0812">Transmembrane</keyword>
<comment type="subcellular location">
    <subcellularLocation>
        <location evidence="1 6">Membrane</location>
        <topology evidence="1 6">Multi-pass membrane protein</topology>
    </subcellularLocation>
</comment>
<dbReference type="SUPFAM" id="SSF103481">
    <property type="entry name" value="Multidrug resistance efflux transporter EmrE"/>
    <property type="match status" value="2"/>
</dbReference>
<comment type="similarity">
    <text evidence="2 6">Belongs to the drug/metabolite transporter (DMT) superfamily. Plant drug/metabolite exporter (P-DME) (TC 2.A.7.4) family.</text>
</comment>
<feature type="transmembrane region" description="Helical" evidence="6">
    <location>
        <begin position="59"/>
        <end position="80"/>
    </location>
</feature>
<dbReference type="GO" id="GO:0016020">
    <property type="term" value="C:membrane"/>
    <property type="evidence" value="ECO:0007669"/>
    <property type="project" value="UniProtKB-SubCell"/>
</dbReference>
<comment type="caution">
    <text evidence="8">The sequence shown here is derived from an EMBL/GenBank/DDBJ whole genome shotgun (WGS) entry which is preliminary data.</text>
</comment>
<dbReference type="Pfam" id="PF00892">
    <property type="entry name" value="EamA"/>
    <property type="match status" value="2"/>
</dbReference>
<evidence type="ECO:0000313" key="9">
    <source>
        <dbReference type="Proteomes" id="UP000604825"/>
    </source>
</evidence>
<gene>
    <name evidence="8" type="ORF">NCGR_LOCUS1993</name>
</gene>
<dbReference type="EMBL" id="CAJGYO010000001">
    <property type="protein sequence ID" value="CAD6203876.1"/>
    <property type="molecule type" value="Genomic_DNA"/>
</dbReference>
<protein>
    <recommendedName>
        <fullName evidence="6">WAT1-related protein</fullName>
    </recommendedName>
</protein>
<evidence type="ECO:0000313" key="8">
    <source>
        <dbReference type="EMBL" id="CAD6203876.1"/>
    </source>
</evidence>
<dbReference type="Proteomes" id="UP000604825">
    <property type="component" value="Unassembled WGS sequence"/>
</dbReference>
<reference evidence="8" key="1">
    <citation type="submission" date="2020-10" db="EMBL/GenBank/DDBJ databases">
        <authorList>
            <person name="Han B."/>
            <person name="Lu T."/>
            <person name="Zhao Q."/>
            <person name="Huang X."/>
            <person name="Zhao Y."/>
        </authorList>
    </citation>
    <scope>NUCLEOTIDE SEQUENCE</scope>
</reference>
<evidence type="ECO:0000259" key="7">
    <source>
        <dbReference type="Pfam" id="PF00892"/>
    </source>
</evidence>
<keyword evidence="5 6" id="KW-0472">Membrane</keyword>
<keyword evidence="9" id="KW-1185">Reference proteome</keyword>
<keyword evidence="4 6" id="KW-1133">Transmembrane helix</keyword>
<feature type="transmembrane region" description="Helical" evidence="6">
    <location>
        <begin position="247"/>
        <end position="268"/>
    </location>
</feature>
<proteinExistence type="inferred from homology"/>
<dbReference type="AlphaFoldDB" id="A0A811MFC2"/>
<dbReference type="InterPro" id="IPR030184">
    <property type="entry name" value="WAT1-related"/>
</dbReference>
<feature type="transmembrane region" description="Helical" evidence="6">
    <location>
        <begin position="25"/>
        <end position="47"/>
    </location>
</feature>
<dbReference type="InterPro" id="IPR000620">
    <property type="entry name" value="EamA_dom"/>
</dbReference>